<dbReference type="Proteomes" id="UP000177486">
    <property type="component" value="Unassembled WGS sequence"/>
</dbReference>
<protein>
    <recommendedName>
        <fullName evidence="5">Gfo/Idh/MocA-like oxidoreductase N-terminal domain-containing protein</fullName>
    </recommendedName>
</protein>
<sequence>MKTRFLIVGLGSMGKRRIRNLFANNEKDIVGYNPTPERRKEAEEKYGIKTVDDYKKVSPNDFDALIISSPPDTHGDYIRYAISRKKHFFVEHPTSEDGYKEIFENKDSGIVMAPSCTFRFYRPIKMIKKILGEGKIGKILAFQYNMGQYLPDWHPWEDYREVYFSKKETGACREMLPFELIWLNWIIGSNPSDVSGIIGKVSDLDMDADDIILASLKYENGILGNVLVDVISRKPARTLRVLGTEGVLDWERFDHQIKVYDTDSKSTSVIPVPKGNPEKGYVNEEEMYNDEIKAFLDAVHGRAEYPFSFEENTKNLRTLFALEKAFKTGQYQKL</sequence>
<evidence type="ECO:0008006" key="5">
    <source>
        <dbReference type="Google" id="ProtNLM"/>
    </source>
</evidence>
<accession>A0A1G2F0F3</accession>
<dbReference type="Gene3D" id="3.40.50.720">
    <property type="entry name" value="NAD(P)-binding Rossmann-like Domain"/>
    <property type="match status" value="1"/>
</dbReference>
<feature type="domain" description="Gfo/Idh/MocA-like oxidoreductase N-terminal" evidence="1">
    <location>
        <begin position="4"/>
        <end position="96"/>
    </location>
</feature>
<evidence type="ECO:0000313" key="3">
    <source>
        <dbReference type="EMBL" id="OGZ31090.1"/>
    </source>
</evidence>
<dbReference type="Gene3D" id="3.30.360.10">
    <property type="entry name" value="Dihydrodipicolinate Reductase, domain 2"/>
    <property type="match status" value="1"/>
</dbReference>
<dbReference type="PANTHER" id="PTHR43377">
    <property type="entry name" value="BILIVERDIN REDUCTASE A"/>
    <property type="match status" value="1"/>
</dbReference>
<dbReference type="Pfam" id="PF01408">
    <property type="entry name" value="GFO_IDH_MocA"/>
    <property type="match status" value="1"/>
</dbReference>
<evidence type="ECO:0000313" key="4">
    <source>
        <dbReference type="Proteomes" id="UP000177486"/>
    </source>
</evidence>
<reference evidence="3 4" key="1">
    <citation type="journal article" date="2016" name="Nat. Commun.">
        <title>Thousands of microbial genomes shed light on interconnected biogeochemical processes in an aquifer system.</title>
        <authorList>
            <person name="Anantharaman K."/>
            <person name="Brown C.T."/>
            <person name="Hug L.A."/>
            <person name="Sharon I."/>
            <person name="Castelle C.J."/>
            <person name="Probst A.J."/>
            <person name="Thomas B.C."/>
            <person name="Singh A."/>
            <person name="Wilkins M.J."/>
            <person name="Karaoz U."/>
            <person name="Brodie E.L."/>
            <person name="Williams K.H."/>
            <person name="Hubbard S.S."/>
            <person name="Banfield J.F."/>
        </authorList>
    </citation>
    <scope>NUCLEOTIDE SEQUENCE [LARGE SCALE GENOMIC DNA]</scope>
</reference>
<proteinExistence type="predicted"/>
<name>A0A1G2F0F3_9BACT</name>
<dbReference type="AlphaFoldDB" id="A0A1G2F0F3"/>
<organism evidence="3 4">
    <name type="scientific">Candidatus Niyogibacteria bacterium RIFCSPLOWO2_01_FULL_45_48</name>
    <dbReference type="NCBI Taxonomy" id="1801724"/>
    <lineage>
        <taxon>Bacteria</taxon>
        <taxon>Candidatus Niyogiibacteriota</taxon>
    </lineage>
</organism>
<dbReference type="Pfam" id="PF22725">
    <property type="entry name" value="GFO_IDH_MocA_C3"/>
    <property type="match status" value="1"/>
</dbReference>
<gene>
    <name evidence="3" type="ORF">A2931_02870</name>
</gene>
<dbReference type="PANTHER" id="PTHR43377:SF1">
    <property type="entry name" value="BILIVERDIN REDUCTASE A"/>
    <property type="match status" value="1"/>
</dbReference>
<feature type="domain" description="GFO/IDH/MocA-like oxidoreductase" evidence="2">
    <location>
        <begin position="126"/>
        <end position="248"/>
    </location>
</feature>
<dbReference type="InterPro" id="IPR000683">
    <property type="entry name" value="Gfo/Idh/MocA-like_OxRdtase_N"/>
</dbReference>
<dbReference type="GO" id="GO:0000166">
    <property type="term" value="F:nucleotide binding"/>
    <property type="evidence" value="ECO:0007669"/>
    <property type="project" value="InterPro"/>
</dbReference>
<dbReference type="InterPro" id="IPR051450">
    <property type="entry name" value="Gfo/Idh/MocA_Oxidoreductases"/>
</dbReference>
<dbReference type="InterPro" id="IPR036291">
    <property type="entry name" value="NAD(P)-bd_dom_sf"/>
</dbReference>
<dbReference type="SUPFAM" id="SSF55347">
    <property type="entry name" value="Glyceraldehyde-3-phosphate dehydrogenase-like, C-terminal domain"/>
    <property type="match status" value="1"/>
</dbReference>
<evidence type="ECO:0000259" key="2">
    <source>
        <dbReference type="Pfam" id="PF22725"/>
    </source>
</evidence>
<evidence type="ECO:0000259" key="1">
    <source>
        <dbReference type="Pfam" id="PF01408"/>
    </source>
</evidence>
<dbReference type="EMBL" id="MHMQ01000007">
    <property type="protein sequence ID" value="OGZ31090.1"/>
    <property type="molecule type" value="Genomic_DNA"/>
</dbReference>
<comment type="caution">
    <text evidence="3">The sequence shown here is derived from an EMBL/GenBank/DDBJ whole genome shotgun (WGS) entry which is preliminary data.</text>
</comment>
<dbReference type="InterPro" id="IPR055170">
    <property type="entry name" value="GFO_IDH_MocA-like_dom"/>
</dbReference>
<dbReference type="SUPFAM" id="SSF51735">
    <property type="entry name" value="NAD(P)-binding Rossmann-fold domains"/>
    <property type="match status" value="1"/>
</dbReference>